<evidence type="ECO:0000313" key="2">
    <source>
        <dbReference type="EMBL" id="MEQ2159266.1"/>
    </source>
</evidence>
<proteinExistence type="predicted"/>
<gene>
    <name evidence="2" type="ORF">GOODEAATRI_021099</name>
</gene>
<dbReference type="PANTHER" id="PTHR47130:SF3">
    <property type="entry name" value="ZONA PELLUCIDA PROTEIN"/>
    <property type="match status" value="1"/>
</dbReference>
<sequence>MPSSFTRCLYIVLLQMNFLCMDTPSPAQILDELQRLNFNLILAMILEDNFWMNMYQLHSCIGLVENAYGCRIQSHDSWVPMRVLKTSTIFEKKWLATQVDAAAACPVQEGSVFFTQNTITWYLPRQIDPMISSGQFNLLEVHFGINGQRLGAVEMQAREYSVALNDFYIVTELPIGGVGGYYKSHIQDDLYYVSYMIEPMLELLWTEDATYEQTRYKVFFHIATHLLPQPLELIDMFEALTSWSIFAIDIKCQAWHYF</sequence>
<dbReference type="EMBL" id="JAHRIO010002021">
    <property type="protein sequence ID" value="MEQ2159266.1"/>
    <property type="molecule type" value="Genomic_DNA"/>
</dbReference>
<keyword evidence="1" id="KW-0732">Signal</keyword>
<evidence type="ECO:0000313" key="3">
    <source>
        <dbReference type="Proteomes" id="UP001476798"/>
    </source>
</evidence>
<evidence type="ECO:0000256" key="1">
    <source>
        <dbReference type="SAM" id="SignalP"/>
    </source>
</evidence>
<name>A0ABV0MJU2_9TELE</name>
<dbReference type="PANTHER" id="PTHR47130">
    <property type="entry name" value="SI:DKEY-19B23.11-RELATED"/>
    <property type="match status" value="1"/>
</dbReference>
<accession>A0ABV0MJU2</accession>
<protein>
    <submittedName>
        <fullName evidence="2">Uncharacterized protein</fullName>
    </submittedName>
</protein>
<feature type="signal peptide" evidence="1">
    <location>
        <begin position="1"/>
        <end position="27"/>
    </location>
</feature>
<feature type="chain" id="PRO_5046710344" evidence="1">
    <location>
        <begin position="28"/>
        <end position="258"/>
    </location>
</feature>
<dbReference type="Proteomes" id="UP001476798">
    <property type="component" value="Unassembled WGS sequence"/>
</dbReference>
<comment type="caution">
    <text evidence="2">The sequence shown here is derived from an EMBL/GenBank/DDBJ whole genome shotgun (WGS) entry which is preliminary data.</text>
</comment>
<reference evidence="2 3" key="1">
    <citation type="submission" date="2021-06" db="EMBL/GenBank/DDBJ databases">
        <authorList>
            <person name="Palmer J.M."/>
        </authorList>
    </citation>
    <scope>NUCLEOTIDE SEQUENCE [LARGE SCALE GENOMIC DNA]</scope>
    <source>
        <strain evidence="2 3">GA_2019</strain>
        <tissue evidence="2">Muscle</tissue>
    </source>
</reference>
<organism evidence="2 3">
    <name type="scientific">Goodea atripinnis</name>
    <dbReference type="NCBI Taxonomy" id="208336"/>
    <lineage>
        <taxon>Eukaryota</taxon>
        <taxon>Metazoa</taxon>
        <taxon>Chordata</taxon>
        <taxon>Craniata</taxon>
        <taxon>Vertebrata</taxon>
        <taxon>Euteleostomi</taxon>
        <taxon>Actinopterygii</taxon>
        <taxon>Neopterygii</taxon>
        <taxon>Teleostei</taxon>
        <taxon>Neoteleostei</taxon>
        <taxon>Acanthomorphata</taxon>
        <taxon>Ovalentaria</taxon>
        <taxon>Atherinomorphae</taxon>
        <taxon>Cyprinodontiformes</taxon>
        <taxon>Goodeidae</taxon>
        <taxon>Goodea</taxon>
    </lineage>
</organism>
<keyword evidence="3" id="KW-1185">Reference proteome</keyword>